<dbReference type="Proteomes" id="UP000603708">
    <property type="component" value="Unassembled WGS sequence"/>
</dbReference>
<feature type="region of interest" description="Disordered" evidence="1">
    <location>
        <begin position="1"/>
        <end position="38"/>
    </location>
</feature>
<keyword evidence="4" id="KW-1185">Reference proteome</keyword>
<name>A0A919GKV0_9ACTN</name>
<comment type="caution">
    <text evidence="3">The sequence shown here is derived from an EMBL/GenBank/DDBJ whole genome shotgun (WGS) entry which is preliminary data.</text>
</comment>
<sequence>MEALAEAGGEFIQGEGAQPGRGEFDGQRQPVKRLADRGHARVSVPLAVSVAVSVSVFAAVFAAAGADGAGAVEEQPDRERGAQRWHGTAPPR</sequence>
<proteinExistence type="predicted"/>
<evidence type="ECO:0000256" key="2">
    <source>
        <dbReference type="SAM" id="Phobius"/>
    </source>
</evidence>
<dbReference type="AlphaFoldDB" id="A0A919GKV0"/>
<feature type="region of interest" description="Disordered" evidence="1">
    <location>
        <begin position="68"/>
        <end position="92"/>
    </location>
</feature>
<evidence type="ECO:0000313" key="4">
    <source>
        <dbReference type="Proteomes" id="UP000603708"/>
    </source>
</evidence>
<reference evidence="3" key="1">
    <citation type="journal article" date="2014" name="Int. J. Syst. Evol. Microbiol.">
        <title>Complete genome sequence of Corynebacterium casei LMG S-19264T (=DSM 44701T), isolated from a smear-ripened cheese.</title>
        <authorList>
            <consortium name="US DOE Joint Genome Institute (JGI-PGF)"/>
            <person name="Walter F."/>
            <person name="Albersmeier A."/>
            <person name="Kalinowski J."/>
            <person name="Ruckert C."/>
        </authorList>
    </citation>
    <scope>NUCLEOTIDE SEQUENCE</scope>
    <source>
        <strain evidence="3">JCM 5069</strain>
    </source>
</reference>
<protein>
    <submittedName>
        <fullName evidence="3">Uncharacterized protein</fullName>
    </submittedName>
</protein>
<keyword evidence="2" id="KW-1133">Transmembrane helix</keyword>
<organism evidence="3 4">
    <name type="scientific">Streptomyces sulfonofaciens</name>
    <dbReference type="NCBI Taxonomy" id="68272"/>
    <lineage>
        <taxon>Bacteria</taxon>
        <taxon>Bacillati</taxon>
        <taxon>Actinomycetota</taxon>
        <taxon>Actinomycetes</taxon>
        <taxon>Kitasatosporales</taxon>
        <taxon>Streptomycetaceae</taxon>
        <taxon>Streptomyces</taxon>
    </lineage>
</organism>
<keyword evidence="2" id="KW-0472">Membrane</keyword>
<evidence type="ECO:0000256" key="1">
    <source>
        <dbReference type="SAM" id="MobiDB-lite"/>
    </source>
</evidence>
<feature type="transmembrane region" description="Helical" evidence="2">
    <location>
        <begin position="42"/>
        <end position="64"/>
    </location>
</feature>
<keyword evidence="2" id="KW-0812">Transmembrane</keyword>
<dbReference type="EMBL" id="BNCD01000023">
    <property type="protein sequence ID" value="GHH86645.1"/>
    <property type="molecule type" value="Genomic_DNA"/>
</dbReference>
<reference evidence="3" key="2">
    <citation type="submission" date="2020-09" db="EMBL/GenBank/DDBJ databases">
        <authorList>
            <person name="Sun Q."/>
            <person name="Ohkuma M."/>
        </authorList>
    </citation>
    <scope>NUCLEOTIDE SEQUENCE</scope>
    <source>
        <strain evidence="3">JCM 5069</strain>
    </source>
</reference>
<evidence type="ECO:0000313" key="3">
    <source>
        <dbReference type="EMBL" id="GHH86645.1"/>
    </source>
</evidence>
<gene>
    <name evidence="3" type="ORF">GCM10018793_59460</name>
</gene>
<accession>A0A919GKV0</accession>